<evidence type="ECO:0000313" key="6">
    <source>
        <dbReference type="Proteomes" id="UP000078544"/>
    </source>
</evidence>
<reference evidence="5 6" key="1">
    <citation type="journal article" date="2016" name="Genome Biol. Evol.">
        <title>Divergent and convergent evolution of fungal pathogenicity.</title>
        <authorList>
            <person name="Shang Y."/>
            <person name="Xiao G."/>
            <person name="Zheng P."/>
            <person name="Cen K."/>
            <person name="Zhan S."/>
            <person name="Wang C."/>
        </authorList>
    </citation>
    <scope>NUCLEOTIDE SEQUENCE [LARGE SCALE GENOMIC DNA]</scope>
    <source>
        <strain evidence="5 6">RCEF 2490</strain>
    </source>
</reference>
<gene>
    <name evidence="5" type="ORF">AAL_00108</name>
</gene>
<dbReference type="Proteomes" id="UP000078544">
    <property type="component" value="Unassembled WGS sequence"/>
</dbReference>
<dbReference type="AlphaFoldDB" id="A0A166UKC6"/>
<dbReference type="SUPFAM" id="SSF53335">
    <property type="entry name" value="S-adenosyl-L-methionine-dependent methyltransferases"/>
    <property type="match status" value="1"/>
</dbReference>
<dbReference type="Pfam" id="PF00891">
    <property type="entry name" value="Methyltransf_2"/>
    <property type="match status" value="1"/>
</dbReference>
<organism evidence="5 6">
    <name type="scientific">Moelleriella libera RCEF 2490</name>
    <dbReference type="NCBI Taxonomy" id="1081109"/>
    <lineage>
        <taxon>Eukaryota</taxon>
        <taxon>Fungi</taxon>
        <taxon>Dikarya</taxon>
        <taxon>Ascomycota</taxon>
        <taxon>Pezizomycotina</taxon>
        <taxon>Sordariomycetes</taxon>
        <taxon>Hypocreomycetidae</taxon>
        <taxon>Hypocreales</taxon>
        <taxon>Clavicipitaceae</taxon>
        <taxon>Moelleriella</taxon>
    </lineage>
</organism>
<feature type="domain" description="O-methyltransferase C-terminal" evidence="4">
    <location>
        <begin position="280"/>
        <end position="438"/>
    </location>
</feature>
<dbReference type="InterPro" id="IPR016461">
    <property type="entry name" value="COMT-like"/>
</dbReference>
<keyword evidence="2 5" id="KW-0808">Transferase</keyword>
<proteinExistence type="predicted"/>
<dbReference type="InterPro" id="IPR001077">
    <property type="entry name" value="COMT_C"/>
</dbReference>
<protein>
    <submittedName>
        <fullName evidence="5">O-methyltransferase, family 2</fullName>
    </submittedName>
</protein>
<dbReference type="Gene3D" id="3.40.50.150">
    <property type="entry name" value="Vaccinia Virus protein VP39"/>
    <property type="match status" value="1"/>
</dbReference>
<evidence type="ECO:0000256" key="1">
    <source>
        <dbReference type="ARBA" id="ARBA00022603"/>
    </source>
</evidence>
<evidence type="ECO:0000259" key="4">
    <source>
        <dbReference type="Pfam" id="PF00891"/>
    </source>
</evidence>
<accession>A0A166UKC6</accession>
<evidence type="ECO:0000256" key="3">
    <source>
        <dbReference type="ARBA" id="ARBA00022691"/>
    </source>
</evidence>
<dbReference type="EMBL" id="AZGY01000001">
    <property type="protein sequence ID" value="OAA32643.1"/>
    <property type="molecule type" value="Genomic_DNA"/>
</dbReference>
<keyword evidence="1 5" id="KW-0489">Methyltransferase</keyword>
<dbReference type="GO" id="GO:0032259">
    <property type="term" value="P:methylation"/>
    <property type="evidence" value="ECO:0007669"/>
    <property type="project" value="UniProtKB-KW"/>
</dbReference>
<name>A0A166UKC6_9HYPO</name>
<evidence type="ECO:0000256" key="2">
    <source>
        <dbReference type="ARBA" id="ARBA00022679"/>
    </source>
</evidence>
<comment type="caution">
    <text evidence="5">The sequence shown here is derived from an EMBL/GenBank/DDBJ whole genome shotgun (WGS) entry which is preliminary data.</text>
</comment>
<sequence>MDGTATLNGLAAKIQSLTAQFTQYLQQHDIAEPSFAPDSPTSYTGLDGPSFMLRQELFDSLMDLVYLTQGPSESIFNYCHTVGPDTATLNVLNHVDFWSAVPLGESSSSSSSPSLSSAPASAEFEEIARKTNLPVSICERLIRHAITLRIFSLTSDGKRVQHTSRSAAMARSKGLRALVSTILDDAGPPMSVLPEALRRFTAGKSTASQDPDETAFAVLHKHGGPYGAAFRTSWDLLENEGEGDRKGWRQRNFATFMRYVNDIFQFDAIIENGLDWKAAGSVRVIDVGGSAGHDSIALAQKFPNLTFVVQDLGQARAVFDANLPADLKDRVSFHAHDFFVPQPNHADIYLMKLILHDWPDTQAVQILRNLAAGMRRGSRLLFIDYVGKPTTDNDGEGGSVNVPRSLRAFGTATDIRMMALFNHRERMADEWRNLFRDADERFRVVKLEANPLSFVVVMEVVWEGDD</sequence>
<dbReference type="PANTHER" id="PTHR43712:SF12">
    <property type="entry name" value="STERIGMATOCYSTIN 8-O-METHYLTRANSFERASE"/>
    <property type="match status" value="1"/>
</dbReference>
<keyword evidence="3" id="KW-0949">S-adenosyl-L-methionine</keyword>
<dbReference type="PROSITE" id="PS51683">
    <property type="entry name" value="SAM_OMT_II"/>
    <property type="match status" value="1"/>
</dbReference>
<dbReference type="GO" id="GO:0008171">
    <property type="term" value="F:O-methyltransferase activity"/>
    <property type="evidence" value="ECO:0007669"/>
    <property type="project" value="InterPro"/>
</dbReference>
<dbReference type="InterPro" id="IPR029063">
    <property type="entry name" value="SAM-dependent_MTases_sf"/>
</dbReference>
<dbReference type="OrthoDB" id="1606438at2759"/>
<evidence type="ECO:0000313" key="5">
    <source>
        <dbReference type="EMBL" id="OAA32643.1"/>
    </source>
</evidence>
<dbReference type="PANTHER" id="PTHR43712">
    <property type="entry name" value="PUTATIVE (AFU_ORTHOLOGUE AFUA_4G14580)-RELATED"/>
    <property type="match status" value="1"/>
</dbReference>
<keyword evidence="6" id="KW-1185">Reference proteome</keyword>